<reference evidence="1 2" key="1">
    <citation type="submission" date="2017-11" db="EMBL/GenBank/DDBJ databases">
        <title>Draft genome sequence of magnetotactic bacterium Magnetospirillum kuznetsovii LBB-42.</title>
        <authorList>
            <person name="Grouzdev D.S."/>
            <person name="Rysina M.S."/>
            <person name="Baslerov R.V."/>
            <person name="Koziaeva V."/>
        </authorList>
    </citation>
    <scope>NUCLEOTIDE SEQUENCE [LARGE SCALE GENOMIC DNA]</scope>
    <source>
        <strain evidence="1 2">LBB-42</strain>
    </source>
</reference>
<dbReference type="EMBL" id="PGTO01000021">
    <property type="protein sequence ID" value="RAU20552.1"/>
    <property type="molecule type" value="Genomic_DNA"/>
</dbReference>
<proteinExistence type="predicted"/>
<accession>A0A364NU14</accession>
<dbReference type="Proteomes" id="UP000251075">
    <property type="component" value="Unassembled WGS sequence"/>
</dbReference>
<evidence type="ECO:0000313" key="2">
    <source>
        <dbReference type="Proteomes" id="UP000251075"/>
    </source>
</evidence>
<comment type="caution">
    <text evidence="1">The sequence shown here is derived from an EMBL/GenBank/DDBJ whole genome shotgun (WGS) entry which is preliminary data.</text>
</comment>
<dbReference type="AlphaFoldDB" id="A0A364NU14"/>
<gene>
    <name evidence="1" type="ORF">CU669_18095</name>
</gene>
<keyword evidence="2" id="KW-1185">Reference proteome</keyword>
<evidence type="ECO:0000313" key="1">
    <source>
        <dbReference type="EMBL" id="RAU20552.1"/>
    </source>
</evidence>
<name>A0A364NU14_9PROT</name>
<protein>
    <submittedName>
        <fullName evidence="1">Uncharacterized protein</fullName>
    </submittedName>
</protein>
<organism evidence="1 2">
    <name type="scientific">Paramagnetospirillum kuznetsovii</name>
    <dbReference type="NCBI Taxonomy" id="2053833"/>
    <lineage>
        <taxon>Bacteria</taxon>
        <taxon>Pseudomonadati</taxon>
        <taxon>Pseudomonadota</taxon>
        <taxon>Alphaproteobacteria</taxon>
        <taxon>Rhodospirillales</taxon>
        <taxon>Magnetospirillaceae</taxon>
        <taxon>Paramagnetospirillum</taxon>
    </lineage>
</organism>
<sequence>MKVPRQVIGLRVPVRTSAETVIPGVSGICLPFSTPMAALSKATRMGKKYSKRTGPLLSSGLGDGMATHKHGSLVVW</sequence>